<proteinExistence type="predicted"/>
<reference evidence="2" key="1">
    <citation type="submission" date="2016-10" db="EMBL/GenBank/DDBJ databases">
        <authorList>
            <person name="de Groot N.N."/>
        </authorList>
    </citation>
    <scope>NUCLEOTIDE SEQUENCE [LARGE SCALE GENOMIC DNA]</scope>
    <source>
        <strain evidence="2">BP1-145</strain>
    </source>
</reference>
<dbReference type="Proteomes" id="UP000199134">
    <property type="component" value="Unassembled WGS sequence"/>
</dbReference>
<dbReference type="EMBL" id="FNIW01000005">
    <property type="protein sequence ID" value="SDN92256.1"/>
    <property type="molecule type" value="Genomic_DNA"/>
</dbReference>
<protein>
    <recommendedName>
        <fullName evidence="3">Aspartyl protease</fullName>
    </recommendedName>
</protein>
<name>A0A1H0FCG8_9BACT</name>
<evidence type="ECO:0008006" key="3">
    <source>
        <dbReference type="Google" id="ProtNLM"/>
    </source>
</evidence>
<evidence type="ECO:0000313" key="2">
    <source>
        <dbReference type="Proteomes" id="UP000199134"/>
    </source>
</evidence>
<sequence length="295" mass="33096">MMKRIYHTLLLLFLFLGQYCMAQTEAVFKLALEHGHFYCETTLNGAKAKLMLESGVPGLMMSEAFYEAHKDSLKMEVKESDEKIRYLGGLRHVKYTAQARLRMGDAIFEGPVKITSDDNELKIPIQMLHHPQDNSSIVKIDLGKSQFSVCSRDALLKLTTDASAWNLTYNQFGMPVVTTSLTISAGGYQKTITGKFIADMGNASLLFLNKCNTSVEKLFSDGKISLKDARDKRTGKVVAQGVYAEELTICKRMYENVSVGVSTFKSLEECGFLGLKFFTMPAIFDFDEDKLYLCK</sequence>
<comment type="caution">
    <text evidence="1">The sequence shown here is derived from an EMBL/GenBank/DDBJ whole genome shotgun (WGS) entry which is preliminary data.</text>
</comment>
<evidence type="ECO:0000313" key="1">
    <source>
        <dbReference type="EMBL" id="SDN92256.1"/>
    </source>
</evidence>
<organism evidence="1 2">
    <name type="scientific">Prevotella communis</name>
    <dbReference type="NCBI Taxonomy" id="2913614"/>
    <lineage>
        <taxon>Bacteria</taxon>
        <taxon>Pseudomonadati</taxon>
        <taxon>Bacteroidota</taxon>
        <taxon>Bacteroidia</taxon>
        <taxon>Bacteroidales</taxon>
        <taxon>Prevotellaceae</taxon>
        <taxon>Prevotella</taxon>
    </lineage>
</organism>
<dbReference type="AlphaFoldDB" id="A0A1H0FCG8"/>
<gene>
    <name evidence="1" type="ORF">SAMN04487900_10596</name>
</gene>
<accession>A0A1H0FCG8</accession>
<dbReference type="OrthoDB" id="1097251at2"/>
<dbReference type="RefSeq" id="WP_143005705.1">
    <property type="nucleotide sequence ID" value="NZ_FNIW01000005.1"/>
</dbReference>